<dbReference type="AlphaFoldDB" id="A0A067QTS8"/>
<dbReference type="InParanoid" id="A0A067QTS8"/>
<sequence length="375" mass="42261">MYLLIFASVTMVTMSCNAALSRQYKNMVMVNTASKVINLPEDIIASAHEADFHYTHISSENLDMNHEVDKMTMTDVNVVSSNLGEECDMCVSESATTGKFKTQDKTSVSTSSFVYVSDMVERDDKIDLSVKDGEKTNIAETLSGNNSTKNTSPKTTVNFEKSATPIQSQELFTTQERIKNLSTKLSIEGTEKSVISTESNVQNADINTSLRYKFVDPSEQYLNRPQNPLFFKTENNANETEYYHQDNEHGLSHALKKKPAESYKETAVQNCDPGPDLTTYHSETVKLRGSIIRPAMLQQTSRTYEPILEFPDVPEGGKFHIKELDLSEGVFVFGYISSFLSWIQPYEFPVELLRDALWNGVSVGEFIIQVRYSLF</sequence>
<feature type="chain" id="PRO_5001644327" evidence="1">
    <location>
        <begin position="19"/>
        <end position="375"/>
    </location>
</feature>
<protein>
    <submittedName>
        <fullName evidence="2">Uncharacterized protein</fullName>
    </submittedName>
</protein>
<reference evidence="2 3" key="1">
    <citation type="journal article" date="2014" name="Nat. Commun.">
        <title>Molecular traces of alternative social organization in a termite genome.</title>
        <authorList>
            <person name="Terrapon N."/>
            <person name="Li C."/>
            <person name="Robertson H.M."/>
            <person name="Ji L."/>
            <person name="Meng X."/>
            <person name="Booth W."/>
            <person name="Chen Z."/>
            <person name="Childers C.P."/>
            <person name="Glastad K.M."/>
            <person name="Gokhale K."/>
            <person name="Gowin J."/>
            <person name="Gronenberg W."/>
            <person name="Hermansen R.A."/>
            <person name="Hu H."/>
            <person name="Hunt B.G."/>
            <person name="Huylmans A.K."/>
            <person name="Khalil S.M."/>
            <person name="Mitchell R.D."/>
            <person name="Munoz-Torres M.C."/>
            <person name="Mustard J.A."/>
            <person name="Pan H."/>
            <person name="Reese J.T."/>
            <person name="Scharf M.E."/>
            <person name="Sun F."/>
            <person name="Vogel H."/>
            <person name="Xiao J."/>
            <person name="Yang W."/>
            <person name="Yang Z."/>
            <person name="Yang Z."/>
            <person name="Zhou J."/>
            <person name="Zhu J."/>
            <person name="Brent C.S."/>
            <person name="Elsik C.G."/>
            <person name="Goodisman M.A."/>
            <person name="Liberles D.A."/>
            <person name="Roe R.M."/>
            <person name="Vargo E.L."/>
            <person name="Vilcinskas A."/>
            <person name="Wang J."/>
            <person name="Bornberg-Bauer E."/>
            <person name="Korb J."/>
            <person name="Zhang G."/>
            <person name="Liebig J."/>
        </authorList>
    </citation>
    <scope>NUCLEOTIDE SEQUENCE [LARGE SCALE GENOMIC DNA]</scope>
    <source>
        <tissue evidence="2">Whole organism</tissue>
    </source>
</reference>
<evidence type="ECO:0000313" key="3">
    <source>
        <dbReference type="Proteomes" id="UP000027135"/>
    </source>
</evidence>
<dbReference type="Proteomes" id="UP000027135">
    <property type="component" value="Unassembled WGS sequence"/>
</dbReference>
<keyword evidence="3" id="KW-1185">Reference proteome</keyword>
<dbReference type="EMBL" id="KK852962">
    <property type="protein sequence ID" value="KDR13205.1"/>
    <property type="molecule type" value="Genomic_DNA"/>
</dbReference>
<evidence type="ECO:0000256" key="1">
    <source>
        <dbReference type="SAM" id="SignalP"/>
    </source>
</evidence>
<organism evidence="2 3">
    <name type="scientific">Zootermopsis nevadensis</name>
    <name type="common">Dampwood termite</name>
    <dbReference type="NCBI Taxonomy" id="136037"/>
    <lineage>
        <taxon>Eukaryota</taxon>
        <taxon>Metazoa</taxon>
        <taxon>Ecdysozoa</taxon>
        <taxon>Arthropoda</taxon>
        <taxon>Hexapoda</taxon>
        <taxon>Insecta</taxon>
        <taxon>Pterygota</taxon>
        <taxon>Neoptera</taxon>
        <taxon>Polyneoptera</taxon>
        <taxon>Dictyoptera</taxon>
        <taxon>Blattodea</taxon>
        <taxon>Blattoidea</taxon>
        <taxon>Termitoidae</taxon>
        <taxon>Termopsidae</taxon>
        <taxon>Zootermopsis</taxon>
    </lineage>
</organism>
<evidence type="ECO:0000313" key="2">
    <source>
        <dbReference type="EMBL" id="KDR13205.1"/>
    </source>
</evidence>
<accession>A0A067QTS8</accession>
<proteinExistence type="predicted"/>
<gene>
    <name evidence="2" type="ORF">L798_12966</name>
</gene>
<keyword evidence="1" id="KW-0732">Signal</keyword>
<feature type="signal peptide" evidence="1">
    <location>
        <begin position="1"/>
        <end position="18"/>
    </location>
</feature>
<name>A0A067QTS8_ZOONE</name>